<dbReference type="Proteomes" id="UP000273143">
    <property type="component" value="Chromosome"/>
</dbReference>
<dbReference type="KEGG" id="emo:DM558_01195"/>
<keyword evidence="2" id="KW-1185">Reference proteome</keyword>
<reference evidence="2" key="1">
    <citation type="submission" date="2018-06" db="EMBL/GenBank/DDBJ databases">
        <title>Complete genome of Pseudomonas insecticola strain QZS01.</title>
        <authorList>
            <person name="Wang J."/>
            <person name="Su Q."/>
        </authorList>
    </citation>
    <scope>NUCLEOTIDE SEQUENCE [LARGE SCALE GENOMIC DNA]</scope>
    <source>
        <strain evidence="2">QZS01</strain>
    </source>
</reference>
<gene>
    <name evidence="1" type="ORF">DM558_01195</name>
</gene>
<accession>A0A3S9XAN4</accession>
<dbReference type="AlphaFoldDB" id="A0A3S9XAN4"/>
<name>A0A3S9XAN4_9GAMM</name>
<protein>
    <submittedName>
        <fullName evidence="1">Uncharacterized protein</fullName>
    </submittedName>
</protein>
<dbReference type="EMBL" id="CP029822">
    <property type="protein sequence ID" value="AZS49475.1"/>
    <property type="molecule type" value="Genomic_DNA"/>
</dbReference>
<sequence length="116" mass="13554">MQKKVADVFHLPEDEVALGDVFCQGRLQIHPSPFFNSSELDILNDDLCNAAWDDDQDTVWTKMHGEDRPMEFYEVRDYCEYMVCCYRYCTKRSYKEIIAVLGLKPKKGIRYLSTVG</sequence>
<evidence type="ECO:0000313" key="1">
    <source>
        <dbReference type="EMBL" id="AZS49475.1"/>
    </source>
</evidence>
<evidence type="ECO:0000313" key="2">
    <source>
        <dbReference type="Proteomes" id="UP000273143"/>
    </source>
</evidence>
<proteinExistence type="predicted"/>
<organism evidence="1 2">
    <name type="scientific">Entomomonas moraniae</name>
    <dbReference type="NCBI Taxonomy" id="2213226"/>
    <lineage>
        <taxon>Bacteria</taxon>
        <taxon>Pseudomonadati</taxon>
        <taxon>Pseudomonadota</taxon>
        <taxon>Gammaproteobacteria</taxon>
        <taxon>Pseudomonadales</taxon>
        <taxon>Pseudomonadaceae</taxon>
        <taxon>Entomomonas</taxon>
    </lineage>
</organism>
<dbReference type="RefSeq" id="WP_127161686.1">
    <property type="nucleotide sequence ID" value="NZ_CP029822.1"/>
</dbReference>